<accession>A0A1M6QZ86</accession>
<dbReference type="STRING" id="1121301.SAMN02745912_02784"/>
<proteinExistence type="predicted"/>
<protein>
    <recommendedName>
        <fullName evidence="3">Transposase DDE domain-containing protein</fullName>
    </recommendedName>
</protein>
<dbReference type="EMBL" id="FRAG01000040">
    <property type="protein sequence ID" value="SHK25535.1"/>
    <property type="molecule type" value="Genomic_DNA"/>
</dbReference>
<evidence type="ECO:0000313" key="1">
    <source>
        <dbReference type="EMBL" id="SHK25535.1"/>
    </source>
</evidence>
<organism evidence="1 2">
    <name type="scientific">Paramaledivibacter caminithermalis (strain DSM 15212 / CIP 107654 / DViRD3)</name>
    <name type="common">Clostridium caminithermale</name>
    <dbReference type="NCBI Taxonomy" id="1121301"/>
    <lineage>
        <taxon>Bacteria</taxon>
        <taxon>Bacillati</taxon>
        <taxon>Bacillota</taxon>
        <taxon>Clostridia</taxon>
        <taxon>Peptostreptococcales</taxon>
        <taxon>Caminicellaceae</taxon>
        <taxon>Paramaledivibacter</taxon>
    </lineage>
</organism>
<name>A0A1M6QZ86_PARC5</name>
<dbReference type="Proteomes" id="UP000184465">
    <property type="component" value="Unassembled WGS sequence"/>
</dbReference>
<dbReference type="AlphaFoldDB" id="A0A1M6QZ86"/>
<evidence type="ECO:0000313" key="2">
    <source>
        <dbReference type="Proteomes" id="UP000184465"/>
    </source>
</evidence>
<evidence type="ECO:0008006" key="3">
    <source>
        <dbReference type="Google" id="ProtNLM"/>
    </source>
</evidence>
<reference evidence="1 2" key="1">
    <citation type="submission" date="2016-11" db="EMBL/GenBank/DDBJ databases">
        <authorList>
            <person name="Jaros S."/>
            <person name="Januszkiewicz K."/>
            <person name="Wedrychowicz H."/>
        </authorList>
    </citation>
    <scope>NUCLEOTIDE SEQUENCE [LARGE SCALE GENOMIC DNA]</scope>
    <source>
        <strain evidence="1 2">DSM 15212</strain>
    </source>
</reference>
<gene>
    <name evidence="1" type="ORF">SAMN02745912_02784</name>
</gene>
<sequence length="494" mass="56889">MLGNWRTHDEYRKSVVENLSLLAQINPSALFEYEKKISKLYILNLDTLKTIIAPLYSNTGRTSNFQPEIFRSFILMNHLGLTLDQWCFKIQTNFVLRIVAGFDSTNLPGIASYYDFINRIIKLDEKPKLKKKKCKPSKKVGKGKKLPPKKPGIVSRIVDRILRGRRFDRCPELILQRIFADVCVKQSINLDLIKTILSIFGDGTCIKTGASHFGVKTCECEAFQCDCPRKFSDPNATWGWDSHNNLWFYGYTSYFISTYNKDLKVDLPLYLRLVDAKRHDSISAVVAIAEFRDLYPDLTVDTFISDSASDNYSTYELLNHWNINAVIDLNSENKGNRKYPAHLTIDEKGIPICPSGHKMIANGFFGKDRCRLKWRCPRVLGKVQRSDACDNCSPSKYGRVIYTKPSWDLRLFTKIPRDSLKWKLKMNERTVAERVNNRILNHYGIENAKTRGKKRISFFITIAAFNVHLDAQINLLKAISKFDFCKIFSIKTVV</sequence>
<keyword evidence="2" id="KW-1185">Reference proteome</keyword>
<dbReference type="RefSeq" id="WP_073151267.1">
    <property type="nucleotide sequence ID" value="NZ_FRAG01000040.1"/>
</dbReference>